<reference evidence="1 2" key="1">
    <citation type="submission" date="2014-04" db="EMBL/GenBank/DDBJ databases">
        <authorList>
            <consortium name="DOE Joint Genome Institute"/>
            <person name="Kuo A."/>
            <person name="Martino E."/>
            <person name="Perotto S."/>
            <person name="Kohler A."/>
            <person name="Nagy L.G."/>
            <person name="Floudas D."/>
            <person name="Copeland A."/>
            <person name="Barry K.W."/>
            <person name="Cichocki N."/>
            <person name="Veneault-Fourrey C."/>
            <person name="LaButti K."/>
            <person name="Lindquist E.A."/>
            <person name="Lipzen A."/>
            <person name="Lundell T."/>
            <person name="Morin E."/>
            <person name="Murat C."/>
            <person name="Sun H."/>
            <person name="Tunlid A."/>
            <person name="Henrissat B."/>
            <person name="Grigoriev I.V."/>
            <person name="Hibbett D.S."/>
            <person name="Martin F."/>
            <person name="Nordberg H.P."/>
            <person name="Cantor M.N."/>
            <person name="Hua S.X."/>
        </authorList>
    </citation>
    <scope>NUCLEOTIDE SEQUENCE [LARGE SCALE GENOMIC DNA]</scope>
    <source>
        <strain evidence="1 2">Zn</strain>
    </source>
</reference>
<accession>A0A0C3HKI1</accession>
<dbReference type="HOGENOM" id="CLU_1142870_0_0_1"/>
<dbReference type="Proteomes" id="UP000054321">
    <property type="component" value="Unassembled WGS sequence"/>
</dbReference>
<reference evidence="2" key="2">
    <citation type="submission" date="2015-01" db="EMBL/GenBank/DDBJ databases">
        <title>Evolutionary Origins and Diversification of the Mycorrhizal Mutualists.</title>
        <authorList>
            <consortium name="DOE Joint Genome Institute"/>
            <consortium name="Mycorrhizal Genomics Consortium"/>
            <person name="Kohler A."/>
            <person name="Kuo A."/>
            <person name="Nagy L.G."/>
            <person name="Floudas D."/>
            <person name="Copeland A."/>
            <person name="Barry K.W."/>
            <person name="Cichocki N."/>
            <person name="Veneault-Fourrey C."/>
            <person name="LaButti K."/>
            <person name="Lindquist E.A."/>
            <person name="Lipzen A."/>
            <person name="Lundell T."/>
            <person name="Morin E."/>
            <person name="Murat C."/>
            <person name="Riley R."/>
            <person name="Ohm R."/>
            <person name="Sun H."/>
            <person name="Tunlid A."/>
            <person name="Henrissat B."/>
            <person name="Grigoriev I.V."/>
            <person name="Hibbett D.S."/>
            <person name="Martin F."/>
        </authorList>
    </citation>
    <scope>NUCLEOTIDE SEQUENCE [LARGE SCALE GENOMIC DNA]</scope>
    <source>
        <strain evidence="2">Zn</strain>
    </source>
</reference>
<proteinExistence type="predicted"/>
<keyword evidence="2" id="KW-1185">Reference proteome</keyword>
<gene>
    <name evidence="1" type="ORF">OIDMADRAFT_141048</name>
</gene>
<protein>
    <submittedName>
        <fullName evidence="1">Uncharacterized protein</fullName>
    </submittedName>
</protein>
<dbReference type="EMBL" id="KN832870">
    <property type="protein sequence ID" value="KIN08721.1"/>
    <property type="molecule type" value="Genomic_DNA"/>
</dbReference>
<evidence type="ECO:0000313" key="1">
    <source>
        <dbReference type="EMBL" id="KIN08721.1"/>
    </source>
</evidence>
<dbReference type="InParanoid" id="A0A0C3HKI1"/>
<organism evidence="1 2">
    <name type="scientific">Oidiodendron maius (strain Zn)</name>
    <dbReference type="NCBI Taxonomy" id="913774"/>
    <lineage>
        <taxon>Eukaryota</taxon>
        <taxon>Fungi</taxon>
        <taxon>Dikarya</taxon>
        <taxon>Ascomycota</taxon>
        <taxon>Pezizomycotina</taxon>
        <taxon>Leotiomycetes</taxon>
        <taxon>Leotiomycetes incertae sedis</taxon>
        <taxon>Myxotrichaceae</taxon>
        <taxon>Oidiodendron</taxon>
    </lineage>
</organism>
<dbReference type="AlphaFoldDB" id="A0A0C3HKI1"/>
<evidence type="ECO:0000313" key="2">
    <source>
        <dbReference type="Proteomes" id="UP000054321"/>
    </source>
</evidence>
<name>A0A0C3HKI1_OIDMZ</name>
<sequence length="243" mass="28968">MVFWSRAHLTTRIKQALSVDFRERDELVMVVKAQDALMAKLEKLIGSLEEYHKELSKRERAANGTLPSAWKWPLTDNEFMLQIQELQQWRQALIAWSMWIEQGRDASKLAWNCIRHKKRKQDIELAMMRQRAGADCHEWKRFNQARMSREGMIVQVERDVMAFDKEIIESKKRWIRWCCMLNEEWNTLADGTMGGGEDEKGSSAQWKLWGNERNRMEQEKKAMELEWTRMHIHLRAPAFCRTV</sequence>